<organism evidence="3 4">
    <name type="scientific">Butyricicoccus intestinisimiae</name>
    <dbReference type="NCBI Taxonomy" id="2841509"/>
    <lineage>
        <taxon>Bacteria</taxon>
        <taxon>Bacillati</taxon>
        <taxon>Bacillota</taxon>
        <taxon>Clostridia</taxon>
        <taxon>Eubacteriales</taxon>
        <taxon>Butyricicoccaceae</taxon>
        <taxon>Butyricicoccus</taxon>
    </lineage>
</organism>
<evidence type="ECO:0000313" key="4">
    <source>
        <dbReference type="Proteomes" id="UP000783588"/>
    </source>
</evidence>
<feature type="coiled-coil region" evidence="1">
    <location>
        <begin position="81"/>
        <end position="108"/>
    </location>
</feature>
<gene>
    <name evidence="3" type="ORF">KQI75_02425</name>
</gene>
<evidence type="ECO:0000256" key="1">
    <source>
        <dbReference type="SAM" id="Coils"/>
    </source>
</evidence>
<dbReference type="Proteomes" id="UP000783588">
    <property type="component" value="Unassembled WGS sequence"/>
</dbReference>
<dbReference type="RefSeq" id="WP_216469086.1">
    <property type="nucleotide sequence ID" value="NZ_JAHLQI010000001.1"/>
</dbReference>
<proteinExistence type="predicted"/>
<evidence type="ECO:0000259" key="2">
    <source>
        <dbReference type="Pfam" id="PF13240"/>
    </source>
</evidence>
<protein>
    <submittedName>
        <fullName evidence="3">Zinc ribbon domain-containing protein</fullName>
    </submittedName>
</protein>
<dbReference type="EMBL" id="JAHLQI010000001">
    <property type="protein sequence ID" value="MBU5489493.1"/>
    <property type="molecule type" value="Genomic_DNA"/>
</dbReference>
<dbReference type="InterPro" id="IPR026870">
    <property type="entry name" value="Zinc_ribbon_dom"/>
</dbReference>
<keyword evidence="1" id="KW-0175">Coiled coil</keyword>
<keyword evidence="4" id="KW-1185">Reference proteome</keyword>
<feature type="domain" description="Zinc-ribbon" evidence="2">
    <location>
        <begin position="110"/>
        <end position="132"/>
    </location>
</feature>
<comment type="caution">
    <text evidence="3">The sequence shown here is derived from an EMBL/GenBank/DDBJ whole genome shotgun (WGS) entry which is preliminary data.</text>
</comment>
<evidence type="ECO:0000313" key="3">
    <source>
        <dbReference type="EMBL" id="MBU5489493.1"/>
    </source>
</evidence>
<dbReference type="Pfam" id="PF13240">
    <property type="entry name" value="Zn_Ribbon_1"/>
    <property type="match status" value="1"/>
</dbReference>
<accession>A0ABS6EPS7</accession>
<reference evidence="3 4" key="1">
    <citation type="submission" date="2021-06" db="EMBL/GenBank/DDBJ databases">
        <authorList>
            <person name="Sun Q."/>
            <person name="Li D."/>
        </authorList>
    </citation>
    <scope>NUCLEOTIDE SEQUENCE [LARGE SCALE GENOMIC DNA]</scope>
    <source>
        <strain evidence="3 4">MSJd-7</strain>
    </source>
</reference>
<sequence>MDKNNFFEKAKVSAEILSARTGVTAAKAADAAGKTAASVLSATKLNLQIFDLNTEVEILYKEIGKMVHSEHLGKEEDPAVLQIKLQLIDEKLQKISELQEQLHAERSEVFCPNCGKQCKKDDAFCSHCGAQL</sequence>
<name>A0ABS6EPS7_9FIRM</name>